<evidence type="ECO:0000313" key="3">
    <source>
        <dbReference type="Proteomes" id="UP000821837"/>
    </source>
</evidence>
<dbReference type="InterPro" id="IPR008974">
    <property type="entry name" value="TRAF-like"/>
</dbReference>
<name>A0A9D4T5I7_RHISA</name>
<feature type="domain" description="TRAF1-6 MATH" evidence="1">
    <location>
        <begin position="146"/>
        <end position="250"/>
    </location>
</feature>
<dbReference type="InterPro" id="IPR049342">
    <property type="entry name" value="TRAF1-6_MATH_dom"/>
</dbReference>
<protein>
    <recommendedName>
        <fullName evidence="1">TRAF1-6 MATH domain-containing protein</fullName>
    </recommendedName>
</protein>
<reference evidence="2" key="1">
    <citation type="journal article" date="2020" name="Cell">
        <title>Large-Scale Comparative Analyses of Tick Genomes Elucidate Their Genetic Diversity and Vector Capacities.</title>
        <authorList>
            <consortium name="Tick Genome and Microbiome Consortium (TIGMIC)"/>
            <person name="Jia N."/>
            <person name="Wang J."/>
            <person name="Shi W."/>
            <person name="Du L."/>
            <person name="Sun Y."/>
            <person name="Zhan W."/>
            <person name="Jiang J.F."/>
            <person name="Wang Q."/>
            <person name="Zhang B."/>
            <person name="Ji P."/>
            <person name="Bell-Sakyi L."/>
            <person name="Cui X.M."/>
            <person name="Yuan T.T."/>
            <person name="Jiang B.G."/>
            <person name="Yang W.F."/>
            <person name="Lam T.T."/>
            <person name="Chang Q.C."/>
            <person name="Ding S.J."/>
            <person name="Wang X.J."/>
            <person name="Zhu J.G."/>
            <person name="Ruan X.D."/>
            <person name="Zhao L."/>
            <person name="Wei J.T."/>
            <person name="Ye R.Z."/>
            <person name="Que T.C."/>
            <person name="Du C.H."/>
            <person name="Zhou Y.H."/>
            <person name="Cheng J.X."/>
            <person name="Dai P.F."/>
            <person name="Guo W.B."/>
            <person name="Han X.H."/>
            <person name="Huang E.J."/>
            <person name="Li L.F."/>
            <person name="Wei W."/>
            <person name="Gao Y.C."/>
            <person name="Liu J.Z."/>
            <person name="Shao H.Z."/>
            <person name="Wang X."/>
            <person name="Wang C.C."/>
            <person name="Yang T.C."/>
            <person name="Huo Q.B."/>
            <person name="Li W."/>
            <person name="Chen H.Y."/>
            <person name="Chen S.E."/>
            <person name="Zhou L.G."/>
            <person name="Ni X.B."/>
            <person name="Tian J.H."/>
            <person name="Sheng Y."/>
            <person name="Liu T."/>
            <person name="Pan Y.S."/>
            <person name="Xia L.Y."/>
            <person name="Li J."/>
            <person name="Zhao F."/>
            <person name="Cao W.C."/>
        </authorList>
    </citation>
    <scope>NUCLEOTIDE SEQUENCE</scope>
    <source>
        <strain evidence="2">Rsan-2018</strain>
    </source>
</reference>
<keyword evidence="3" id="KW-1185">Reference proteome</keyword>
<accession>A0A9D4T5I7</accession>
<evidence type="ECO:0000313" key="2">
    <source>
        <dbReference type="EMBL" id="KAH7975716.1"/>
    </source>
</evidence>
<proteinExistence type="predicted"/>
<dbReference type="SUPFAM" id="SSF49599">
    <property type="entry name" value="TRAF domain-like"/>
    <property type="match status" value="2"/>
</dbReference>
<dbReference type="Pfam" id="PF21355">
    <property type="entry name" value="TRAF-mep_MATH"/>
    <property type="match status" value="1"/>
</dbReference>
<dbReference type="AlphaFoldDB" id="A0A9D4T5I7"/>
<dbReference type="Proteomes" id="UP000821837">
    <property type="component" value="Chromosome 10"/>
</dbReference>
<sequence>MAITPGPFRTASKLGMFITMVFFADIYQLRDSLGDDKNEVFKRLKNICLGGYRFDFDCLFIRDGDGQVQMGFNLFLVSGEWDDYLEWPFAKNITVIVTHLRDHMKDIRLPIRMTWANATRKPPPGEENPHGGGYRGLSWQQVELNGFIVGKALYLTRDDEGQVRMVFSVFLVSGEWDDYVEWPFTKKLTATLTHIKDQEKDIRLPIRMPSLNVTKKPAPGKSNAFGNENENVSWRRVELNGFIVNDTLYVNIDFE</sequence>
<organism evidence="2 3">
    <name type="scientific">Rhipicephalus sanguineus</name>
    <name type="common">Brown dog tick</name>
    <name type="synonym">Ixodes sanguineus</name>
    <dbReference type="NCBI Taxonomy" id="34632"/>
    <lineage>
        <taxon>Eukaryota</taxon>
        <taxon>Metazoa</taxon>
        <taxon>Ecdysozoa</taxon>
        <taxon>Arthropoda</taxon>
        <taxon>Chelicerata</taxon>
        <taxon>Arachnida</taxon>
        <taxon>Acari</taxon>
        <taxon>Parasitiformes</taxon>
        <taxon>Ixodida</taxon>
        <taxon>Ixodoidea</taxon>
        <taxon>Ixodidae</taxon>
        <taxon>Rhipicephalinae</taxon>
        <taxon>Rhipicephalus</taxon>
        <taxon>Rhipicephalus</taxon>
    </lineage>
</organism>
<dbReference type="EMBL" id="JABSTV010001246">
    <property type="protein sequence ID" value="KAH7975716.1"/>
    <property type="molecule type" value="Genomic_DNA"/>
</dbReference>
<dbReference type="VEuPathDB" id="VectorBase:RSAN_044634"/>
<evidence type="ECO:0000259" key="1">
    <source>
        <dbReference type="Pfam" id="PF21355"/>
    </source>
</evidence>
<dbReference type="Gene3D" id="2.60.210.10">
    <property type="entry name" value="Apoptosis, Tumor Necrosis Factor Receptor Associated Protein 2, Chain A"/>
    <property type="match status" value="2"/>
</dbReference>
<reference evidence="2" key="2">
    <citation type="submission" date="2021-09" db="EMBL/GenBank/DDBJ databases">
        <authorList>
            <person name="Jia N."/>
            <person name="Wang J."/>
            <person name="Shi W."/>
            <person name="Du L."/>
            <person name="Sun Y."/>
            <person name="Zhan W."/>
            <person name="Jiang J."/>
            <person name="Wang Q."/>
            <person name="Zhang B."/>
            <person name="Ji P."/>
            <person name="Sakyi L.B."/>
            <person name="Cui X."/>
            <person name="Yuan T."/>
            <person name="Jiang B."/>
            <person name="Yang W."/>
            <person name="Lam T.T.-Y."/>
            <person name="Chang Q."/>
            <person name="Ding S."/>
            <person name="Wang X."/>
            <person name="Zhu J."/>
            <person name="Ruan X."/>
            <person name="Zhao L."/>
            <person name="Wei J."/>
            <person name="Que T."/>
            <person name="Du C."/>
            <person name="Cheng J."/>
            <person name="Dai P."/>
            <person name="Han X."/>
            <person name="Huang E."/>
            <person name="Gao Y."/>
            <person name="Liu J."/>
            <person name="Shao H."/>
            <person name="Ye R."/>
            <person name="Li L."/>
            <person name="Wei W."/>
            <person name="Wang X."/>
            <person name="Wang C."/>
            <person name="Huo Q."/>
            <person name="Li W."/>
            <person name="Guo W."/>
            <person name="Chen H."/>
            <person name="Chen S."/>
            <person name="Zhou L."/>
            <person name="Zhou L."/>
            <person name="Ni X."/>
            <person name="Tian J."/>
            <person name="Zhou Y."/>
            <person name="Sheng Y."/>
            <person name="Liu T."/>
            <person name="Pan Y."/>
            <person name="Xia L."/>
            <person name="Li J."/>
            <person name="Zhao F."/>
            <person name="Cao W."/>
        </authorList>
    </citation>
    <scope>NUCLEOTIDE SEQUENCE</scope>
    <source>
        <strain evidence="2">Rsan-2018</strain>
        <tissue evidence="2">Larvae</tissue>
    </source>
</reference>
<gene>
    <name evidence="2" type="ORF">HPB52_004604</name>
</gene>
<comment type="caution">
    <text evidence="2">The sequence shown here is derived from an EMBL/GenBank/DDBJ whole genome shotgun (WGS) entry which is preliminary data.</text>
</comment>